<reference evidence="1" key="2">
    <citation type="submission" date="2023-04" db="EMBL/GenBank/DDBJ databases">
        <title>'Rhodoalgimonas zhirmunskyi' gen. nov., isolated from a red alga.</title>
        <authorList>
            <person name="Nedashkovskaya O.I."/>
            <person name="Otstavnykh N.Y."/>
            <person name="Bystritskaya E.P."/>
            <person name="Balabanova L.A."/>
            <person name="Isaeva M.P."/>
        </authorList>
    </citation>
    <scope>NUCLEOTIDE SEQUENCE</scope>
    <source>
        <strain evidence="1">10Alg 79</strain>
    </source>
</reference>
<reference evidence="1" key="1">
    <citation type="submission" date="2022-07" db="EMBL/GenBank/DDBJ databases">
        <authorList>
            <person name="Otstavnykh N."/>
            <person name="Isaeva M."/>
            <person name="Bystritskaya E."/>
        </authorList>
    </citation>
    <scope>NUCLEOTIDE SEQUENCE</scope>
    <source>
        <strain evidence="1">10Alg 79</strain>
    </source>
</reference>
<evidence type="ECO:0000313" key="2">
    <source>
        <dbReference type="Proteomes" id="UP001227162"/>
    </source>
</evidence>
<dbReference type="AlphaFoldDB" id="A0AAJ1UEF2"/>
<protein>
    <submittedName>
        <fullName evidence="1">Uncharacterized protein</fullName>
    </submittedName>
</protein>
<feature type="non-terminal residue" evidence="1">
    <location>
        <position position="219"/>
    </location>
</feature>
<sequence>LRHGQDLGAEGQADRMAALHYPEYSTFIFFGLSYARFRELGYPPAFFLRGDDIEYSLRHGDAGGRCLSNPNLCAWHEPAHSYGQEYMSIAHGVIINMAHGNTSRDDFLRFFQARMMAHGNLYDAQGLRLYGAVLRDLNSRSVFLEHDFASHYIEMLGEFRKFDATYRYLPEELRADLRDNAHERGVRIVEQPFLYPGLYAGAEGGTVPNRVLLENPHTG</sequence>
<organism evidence="1 2">
    <name type="scientific">Rhodalgimonas zhirmunskyi</name>
    <dbReference type="NCBI Taxonomy" id="2964767"/>
    <lineage>
        <taxon>Bacteria</taxon>
        <taxon>Pseudomonadati</taxon>
        <taxon>Pseudomonadota</taxon>
        <taxon>Alphaproteobacteria</taxon>
        <taxon>Rhodobacterales</taxon>
        <taxon>Roseobacteraceae</taxon>
        <taxon>Rhodalgimonas</taxon>
    </lineage>
</organism>
<feature type="non-terminal residue" evidence="1">
    <location>
        <position position="1"/>
    </location>
</feature>
<dbReference type="Proteomes" id="UP001227162">
    <property type="component" value="Unassembled WGS sequence"/>
</dbReference>
<name>A0AAJ1UEF2_9RHOB</name>
<dbReference type="Gene3D" id="3.90.550.60">
    <property type="match status" value="1"/>
</dbReference>
<evidence type="ECO:0000313" key="1">
    <source>
        <dbReference type="EMBL" id="MDQ2095973.1"/>
    </source>
</evidence>
<accession>A0AAJ1UEF2</accession>
<comment type="caution">
    <text evidence="1">The sequence shown here is derived from an EMBL/GenBank/DDBJ whole genome shotgun (WGS) entry which is preliminary data.</text>
</comment>
<dbReference type="RefSeq" id="WP_317627595.1">
    <property type="nucleotide sequence ID" value="NZ_JANFFA010000021.1"/>
</dbReference>
<proteinExistence type="predicted"/>
<dbReference type="EMBL" id="JANFFA010000021">
    <property type="protein sequence ID" value="MDQ2095973.1"/>
    <property type="molecule type" value="Genomic_DNA"/>
</dbReference>
<keyword evidence="2" id="KW-1185">Reference proteome</keyword>
<gene>
    <name evidence="1" type="ORF">NOI20_17805</name>
</gene>